<protein>
    <submittedName>
        <fullName evidence="1">Transposase</fullName>
    </submittedName>
</protein>
<proteinExistence type="predicted"/>
<dbReference type="AlphaFoldDB" id="A0A139BRI0"/>
<reference evidence="1 2" key="1">
    <citation type="submission" date="2016-02" db="EMBL/GenBank/DDBJ databases">
        <authorList>
            <person name="Wen L."/>
            <person name="He K."/>
            <person name="Yang H."/>
        </authorList>
    </citation>
    <scope>NUCLEOTIDE SEQUENCE [LARGE SCALE GENOMIC DNA]</scope>
    <source>
        <strain evidence="1">ShG14-8</strain>
    </source>
</reference>
<comment type="caution">
    <text evidence="1">The sequence shown here is derived from an EMBL/GenBank/DDBJ whole genome shotgun (WGS) entry which is preliminary data.</text>
</comment>
<sequence>MITKCLFPVAGYPYLLRGVNVTCPNQVWSTDITYIRLPRGFVYLVAVID</sequence>
<organism evidence="1 2">
    <name type="scientific">Candidatus Gallionella acididurans</name>
    <dbReference type="NCBI Taxonomy" id="1796491"/>
    <lineage>
        <taxon>Bacteria</taxon>
        <taxon>Pseudomonadati</taxon>
        <taxon>Pseudomonadota</taxon>
        <taxon>Betaproteobacteria</taxon>
        <taxon>Nitrosomonadales</taxon>
        <taxon>Gallionellaceae</taxon>
        <taxon>Gallionella</taxon>
    </lineage>
</organism>
<dbReference type="SUPFAM" id="SSF53098">
    <property type="entry name" value="Ribonuclease H-like"/>
    <property type="match status" value="1"/>
</dbReference>
<name>A0A139BRI0_9PROT</name>
<dbReference type="EMBL" id="LSLI01000066">
    <property type="protein sequence ID" value="KXS31614.1"/>
    <property type="molecule type" value="Genomic_DNA"/>
</dbReference>
<accession>A0A139BRI0</accession>
<dbReference type="Proteomes" id="UP000070578">
    <property type="component" value="Unassembled WGS sequence"/>
</dbReference>
<evidence type="ECO:0000313" key="2">
    <source>
        <dbReference type="Proteomes" id="UP000070578"/>
    </source>
</evidence>
<dbReference type="InterPro" id="IPR012337">
    <property type="entry name" value="RNaseH-like_sf"/>
</dbReference>
<evidence type="ECO:0000313" key="1">
    <source>
        <dbReference type="EMBL" id="KXS31614.1"/>
    </source>
</evidence>
<reference evidence="1 2" key="2">
    <citation type="submission" date="2016-03" db="EMBL/GenBank/DDBJ databases">
        <title>New uncultured bacterium of the family Gallionellaceae from acid mine drainage: description and reconstruction of genome based on metagenomic analysis of microbial community.</title>
        <authorList>
            <person name="Kadnikov V."/>
            <person name="Ivasenko D."/>
            <person name="Beletsky A."/>
            <person name="Mardanov A."/>
            <person name="Danilova E."/>
            <person name="Pimenov N."/>
            <person name="Karnachuk O."/>
            <person name="Ravin N."/>
        </authorList>
    </citation>
    <scope>NUCLEOTIDE SEQUENCE [LARGE SCALE GENOMIC DNA]</scope>
    <source>
        <strain evidence="1">ShG14-8</strain>
    </source>
</reference>
<dbReference type="PATRIC" id="fig|1796491.3.peg.2489"/>
<gene>
    <name evidence="1" type="ORF">AWT59_2275</name>
</gene>